<accession>A0A9Q9EME0</accession>
<evidence type="ECO:0000313" key="1">
    <source>
        <dbReference type="EMBL" id="USW56716.1"/>
    </source>
</evidence>
<dbReference type="Proteomes" id="UP001056384">
    <property type="component" value="Chromosome 9"/>
</dbReference>
<dbReference type="PANTHER" id="PTHR13271">
    <property type="entry name" value="UNCHARACTERIZED PUTATIVE METHYLTRANSFERASE"/>
    <property type="match status" value="1"/>
</dbReference>
<dbReference type="InterPro" id="IPR046341">
    <property type="entry name" value="SET_dom_sf"/>
</dbReference>
<evidence type="ECO:0000313" key="2">
    <source>
        <dbReference type="Proteomes" id="UP001056384"/>
    </source>
</evidence>
<dbReference type="InterPro" id="IPR050600">
    <property type="entry name" value="SETD3_SETD6_MTase"/>
</dbReference>
<gene>
    <name evidence="1" type="ORF">Slin15195_G100350</name>
</gene>
<dbReference type="AlphaFoldDB" id="A0A9Q9EME0"/>
<evidence type="ECO:0008006" key="3">
    <source>
        <dbReference type="Google" id="ProtNLM"/>
    </source>
</evidence>
<sequence>MDSSAVKHDRCAQLLEWAKQNGTFVHKNLKFIQTEHRGIEAIADPSGPGIDALDVLLRINYKTSFSYWNAIAAGKLDSSYCPQAPPLPRRFLDTCADHETVSAIFLVQHYLLGERSFWFPYIQTLPQPDDADDTAIPLIWEDEDLSWLHGTYLGHETPKQRRDLETRWDHALTQLADYGWDTTAYTSHLGLWAHYIFISRSFSTLAIEGDIANIKDEYHPIFKSGACIDDVPKVLLPILDLLNHDQHTGLAYDLTDEGLGLAKPMRVAPGQTVENSYDKDTQRWSNTVLLKDFGFILPANEFPELVLVPPIETTKPVHPSHVVFSTNSTTDDFYASSDEILLSFVTVRAPLRHPHGLVNPNHPSRTLRHFHPKLVSMVAFHVATLLERAALREDPDTPPSRRNQQATAAFLVDHVKRMLSDLLKEEREPRNGRQRLAQRYRSEQVAIIEAVLRDAAVQSESFLRE</sequence>
<keyword evidence="2" id="KW-1185">Reference proteome</keyword>
<proteinExistence type="predicted"/>
<dbReference type="EMBL" id="CP099426">
    <property type="protein sequence ID" value="USW56716.1"/>
    <property type="molecule type" value="Genomic_DNA"/>
</dbReference>
<dbReference type="Gene3D" id="3.90.1410.10">
    <property type="entry name" value="set domain protein methyltransferase, domain 1"/>
    <property type="match status" value="1"/>
</dbReference>
<reference evidence="1" key="1">
    <citation type="submission" date="2022-06" db="EMBL/GenBank/DDBJ databases">
        <title>Complete genome sequences of two strains of the flax pathogen Septoria linicola.</title>
        <authorList>
            <person name="Lapalu N."/>
            <person name="Simon A."/>
            <person name="Demenou B."/>
            <person name="Paumier D."/>
            <person name="Guillot M.-P."/>
            <person name="Gout L."/>
            <person name="Valade R."/>
        </authorList>
    </citation>
    <scope>NUCLEOTIDE SEQUENCE</scope>
    <source>
        <strain evidence="1">SE15195</strain>
    </source>
</reference>
<dbReference type="GO" id="GO:0016279">
    <property type="term" value="F:protein-lysine N-methyltransferase activity"/>
    <property type="evidence" value="ECO:0007669"/>
    <property type="project" value="TreeGrafter"/>
</dbReference>
<organism evidence="1 2">
    <name type="scientific">Septoria linicola</name>
    <dbReference type="NCBI Taxonomy" id="215465"/>
    <lineage>
        <taxon>Eukaryota</taxon>
        <taxon>Fungi</taxon>
        <taxon>Dikarya</taxon>
        <taxon>Ascomycota</taxon>
        <taxon>Pezizomycotina</taxon>
        <taxon>Dothideomycetes</taxon>
        <taxon>Dothideomycetidae</taxon>
        <taxon>Mycosphaerellales</taxon>
        <taxon>Mycosphaerellaceae</taxon>
        <taxon>Septoria</taxon>
    </lineage>
</organism>
<protein>
    <recommendedName>
        <fullName evidence="3">SET domain-containing protein</fullName>
    </recommendedName>
</protein>
<dbReference type="SUPFAM" id="SSF82199">
    <property type="entry name" value="SET domain"/>
    <property type="match status" value="1"/>
</dbReference>
<name>A0A9Q9EME0_9PEZI</name>
<dbReference type="OrthoDB" id="42889at2759"/>